<organism evidence="1 2">
    <name type="scientific">Panagrellus redivivus</name>
    <name type="common">Microworm</name>
    <dbReference type="NCBI Taxonomy" id="6233"/>
    <lineage>
        <taxon>Eukaryota</taxon>
        <taxon>Metazoa</taxon>
        <taxon>Ecdysozoa</taxon>
        <taxon>Nematoda</taxon>
        <taxon>Chromadorea</taxon>
        <taxon>Rhabditida</taxon>
        <taxon>Tylenchina</taxon>
        <taxon>Panagrolaimomorpha</taxon>
        <taxon>Panagrolaimoidea</taxon>
        <taxon>Panagrolaimidae</taxon>
        <taxon>Panagrellus</taxon>
    </lineage>
</organism>
<accession>A0A7E4ZSB3</accession>
<dbReference type="AlphaFoldDB" id="A0A7E4ZSB3"/>
<dbReference type="WBParaSite" id="Pan_g14572.t2">
    <property type="protein sequence ID" value="Pan_g14572.t2"/>
    <property type="gene ID" value="Pan_g14572"/>
</dbReference>
<proteinExistence type="predicted"/>
<evidence type="ECO:0000313" key="1">
    <source>
        <dbReference type="Proteomes" id="UP000492821"/>
    </source>
</evidence>
<keyword evidence="1" id="KW-1185">Reference proteome</keyword>
<dbReference type="Proteomes" id="UP000492821">
    <property type="component" value="Unassembled WGS sequence"/>
</dbReference>
<reference evidence="2" key="2">
    <citation type="submission" date="2020-10" db="UniProtKB">
        <authorList>
            <consortium name="WormBaseParasite"/>
        </authorList>
    </citation>
    <scope>IDENTIFICATION</scope>
</reference>
<name>A0A7E4ZSB3_PANRE</name>
<evidence type="ECO:0000313" key="2">
    <source>
        <dbReference type="WBParaSite" id="Pan_g14572.t2"/>
    </source>
</evidence>
<sequence length="110" mass="12299">MCGRPSSVAILDQCAFDPSSVPLESLKNRPSSACGLMSCYCRLRARIHGDGFDAVEIFFKSHFAFDYDAATEYKFFFDYLNAIVFETTKPPAGFDNFIDDLNRMTDVAAV</sequence>
<protein>
    <submittedName>
        <fullName evidence="2">RGS domain-containing protein</fullName>
    </submittedName>
</protein>
<reference evidence="1" key="1">
    <citation type="journal article" date="2013" name="Genetics">
        <title>The draft genome and transcriptome of Panagrellus redivivus are shaped by the harsh demands of a free-living lifestyle.</title>
        <authorList>
            <person name="Srinivasan J."/>
            <person name="Dillman A.R."/>
            <person name="Macchietto M.G."/>
            <person name="Heikkinen L."/>
            <person name="Lakso M."/>
            <person name="Fracchia K.M."/>
            <person name="Antoshechkin I."/>
            <person name="Mortazavi A."/>
            <person name="Wong G."/>
            <person name="Sternberg P.W."/>
        </authorList>
    </citation>
    <scope>NUCLEOTIDE SEQUENCE [LARGE SCALE GENOMIC DNA]</scope>
    <source>
        <strain evidence="1">MT8872</strain>
    </source>
</reference>